<evidence type="ECO:0000313" key="11">
    <source>
        <dbReference type="EMBL" id="KAK8968930.1"/>
    </source>
</evidence>
<accession>A0ABR2MZN1</accession>
<comment type="similarity">
    <text evidence="8">Belongs to the cysteine-rich repeat secretory protein family. Plasmodesmata-located proteins (PDLD) subfamily.</text>
</comment>
<evidence type="ECO:0000256" key="5">
    <source>
        <dbReference type="ARBA" id="ARBA00022949"/>
    </source>
</evidence>
<dbReference type="Pfam" id="PF01657">
    <property type="entry name" value="Stress-antifung"/>
    <property type="match status" value="1"/>
</dbReference>
<dbReference type="Proteomes" id="UP001412067">
    <property type="component" value="Unassembled WGS sequence"/>
</dbReference>
<keyword evidence="4" id="KW-0677">Repeat</keyword>
<evidence type="ECO:0000256" key="8">
    <source>
        <dbReference type="ARBA" id="ARBA00038393"/>
    </source>
</evidence>
<keyword evidence="6" id="KW-1015">Disulfide bond</keyword>
<keyword evidence="9" id="KW-0812">Transmembrane</keyword>
<evidence type="ECO:0000256" key="4">
    <source>
        <dbReference type="ARBA" id="ARBA00022737"/>
    </source>
</evidence>
<evidence type="ECO:0000259" key="10">
    <source>
        <dbReference type="PROSITE" id="PS51473"/>
    </source>
</evidence>
<sequence>MVRYSNEDFLGKLDTTSSSAGYKQCSRETSAGDGGEFFRRRDDVLGVLESGLQQGFRVSSSGMVQGFAQCVGDLSTEDCGACLRQAVQQLRNACGASLAADLFLGQCYARFWASGYYPRAATAADYNNEDDVGRTVAIIVGILAGVALLLVFFSFMKTAC</sequence>
<dbReference type="PANTHER" id="PTHR32080:SF2">
    <property type="entry name" value="PLASMODESMATA-LOCATED PROTEIN 8"/>
    <property type="match status" value="1"/>
</dbReference>
<dbReference type="PANTHER" id="PTHR32080">
    <property type="entry name" value="ANTIFUNGAL PROTEIN GINKBILOBIN-2-LIKE"/>
    <property type="match status" value="1"/>
</dbReference>
<name>A0ABR2MZN1_9ASPA</name>
<protein>
    <submittedName>
        <fullName evidence="11">Cysteine-rich repeat secretory protein 15</fullName>
    </submittedName>
</protein>
<comment type="subcellular location">
    <subcellularLocation>
        <location evidence="7">Cell junction</location>
        <location evidence="7">Plasmodesma</location>
    </subcellularLocation>
    <subcellularLocation>
        <location evidence="1">Cell membrane</location>
        <topology evidence="1">Single-pass type I membrane protein</topology>
    </subcellularLocation>
</comment>
<dbReference type="InterPro" id="IPR051378">
    <property type="entry name" value="Cell2Cell_Antifungal"/>
</dbReference>
<keyword evidence="9" id="KW-0472">Membrane</keyword>
<evidence type="ECO:0000256" key="2">
    <source>
        <dbReference type="ARBA" id="ARBA00022581"/>
    </source>
</evidence>
<evidence type="ECO:0000256" key="7">
    <source>
        <dbReference type="ARBA" id="ARBA00024184"/>
    </source>
</evidence>
<dbReference type="Gene3D" id="3.30.430.20">
    <property type="entry name" value="Gnk2 domain, C-X8-C-X2-C motif"/>
    <property type="match status" value="1"/>
</dbReference>
<gene>
    <name evidence="11" type="primary">CRRSP15</name>
    <name evidence="11" type="ORF">KSP40_PGU019620</name>
</gene>
<dbReference type="EMBL" id="JBBWWR010000003">
    <property type="protein sequence ID" value="KAK8968930.1"/>
    <property type="molecule type" value="Genomic_DNA"/>
</dbReference>
<feature type="domain" description="Gnk2-homologous" evidence="10">
    <location>
        <begin position="19"/>
        <end position="116"/>
    </location>
</feature>
<reference evidence="11 12" key="1">
    <citation type="journal article" date="2022" name="Nat. Plants">
        <title>Genomes of leafy and leafless Platanthera orchids illuminate the evolution of mycoheterotrophy.</title>
        <authorList>
            <person name="Li M.H."/>
            <person name="Liu K.W."/>
            <person name="Li Z."/>
            <person name="Lu H.C."/>
            <person name="Ye Q.L."/>
            <person name="Zhang D."/>
            <person name="Wang J.Y."/>
            <person name="Li Y.F."/>
            <person name="Zhong Z.M."/>
            <person name="Liu X."/>
            <person name="Yu X."/>
            <person name="Liu D.K."/>
            <person name="Tu X.D."/>
            <person name="Liu B."/>
            <person name="Hao Y."/>
            <person name="Liao X.Y."/>
            <person name="Jiang Y.T."/>
            <person name="Sun W.H."/>
            <person name="Chen J."/>
            <person name="Chen Y.Q."/>
            <person name="Ai Y."/>
            <person name="Zhai J.W."/>
            <person name="Wu S.S."/>
            <person name="Zhou Z."/>
            <person name="Hsiao Y.Y."/>
            <person name="Wu W.L."/>
            <person name="Chen Y.Y."/>
            <person name="Lin Y.F."/>
            <person name="Hsu J.L."/>
            <person name="Li C.Y."/>
            <person name="Wang Z.W."/>
            <person name="Zhao X."/>
            <person name="Zhong W.Y."/>
            <person name="Ma X.K."/>
            <person name="Ma L."/>
            <person name="Huang J."/>
            <person name="Chen G.Z."/>
            <person name="Huang M.Z."/>
            <person name="Huang L."/>
            <person name="Peng D.H."/>
            <person name="Luo Y.B."/>
            <person name="Zou S.Q."/>
            <person name="Chen S.P."/>
            <person name="Lan S."/>
            <person name="Tsai W.C."/>
            <person name="Van de Peer Y."/>
            <person name="Liu Z.J."/>
        </authorList>
    </citation>
    <scope>NUCLEOTIDE SEQUENCE [LARGE SCALE GENOMIC DNA]</scope>
    <source>
        <strain evidence="11">Lor288</strain>
    </source>
</reference>
<evidence type="ECO:0000256" key="3">
    <source>
        <dbReference type="ARBA" id="ARBA00022729"/>
    </source>
</evidence>
<feature type="transmembrane region" description="Helical" evidence="9">
    <location>
        <begin position="136"/>
        <end position="156"/>
    </location>
</feature>
<evidence type="ECO:0000313" key="12">
    <source>
        <dbReference type="Proteomes" id="UP001412067"/>
    </source>
</evidence>
<evidence type="ECO:0000256" key="1">
    <source>
        <dbReference type="ARBA" id="ARBA00004251"/>
    </source>
</evidence>
<keyword evidence="12" id="KW-1185">Reference proteome</keyword>
<comment type="caution">
    <text evidence="11">The sequence shown here is derived from an EMBL/GenBank/DDBJ whole genome shotgun (WGS) entry which is preliminary data.</text>
</comment>
<dbReference type="PROSITE" id="PS51473">
    <property type="entry name" value="GNK2"/>
    <property type="match status" value="1"/>
</dbReference>
<dbReference type="InterPro" id="IPR038408">
    <property type="entry name" value="GNK2_sf"/>
</dbReference>
<keyword evidence="3" id="KW-0732">Signal</keyword>
<keyword evidence="9" id="KW-1133">Transmembrane helix</keyword>
<dbReference type="InterPro" id="IPR002902">
    <property type="entry name" value="GNK2"/>
</dbReference>
<dbReference type="CDD" id="cd23509">
    <property type="entry name" value="Gnk2-like"/>
    <property type="match status" value="1"/>
</dbReference>
<evidence type="ECO:0000256" key="9">
    <source>
        <dbReference type="SAM" id="Phobius"/>
    </source>
</evidence>
<keyword evidence="5" id="KW-0965">Cell junction</keyword>
<keyword evidence="2" id="KW-0945">Host-virus interaction</keyword>
<evidence type="ECO:0000256" key="6">
    <source>
        <dbReference type="ARBA" id="ARBA00023157"/>
    </source>
</evidence>
<organism evidence="11 12">
    <name type="scientific">Platanthera guangdongensis</name>
    <dbReference type="NCBI Taxonomy" id="2320717"/>
    <lineage>
        <taxon>Eukaryota</taxon>
        <taxon>Viridiplantae</taxon>
        <taxon>Streptophyta</taxon>
        <taxon>Embryophyta</taxon>
        <taxon>Tracheophyta</taxon>
        <taxon>Spermatophyta</taxon>
        <taxon>Magnoliopsida</taxon>
        <taxon>Liliopsida</taxon>
        <taxon>Asparagales</taxon>
        <taxon>Orchidaceae</taxon>
        <taxon>Orchidoideae</taxon>
        <taxon>Orchideae</taxon>
        <taxon>Orchidinae</taxon>
        <taxon>Platanthera</taxon>
    </lineage>
</organism>
<proteinExistence type="inferred from homology"/>